<organism evidence="1 2">
    <name type="scientific">Smallanthus sonchifolius</name>
    <dbReference type="NCBI Taxonomy" id="185202"/>
    <lineage>
        <taxon>Eukaryota</taxon>
        <taxon>Viridiplantae</taxon>
        <taxon>Streptophyta</taxon>
        <taxon>Embryophyta</taxon>
        <taxon>Tracheophyta</taxon>
        <taxon>Spermatophyta</taxon>
        <taxon>Magnoliopsida</taxon>
        <taxon>eudicotyledons</taxon>
        <taxon>Gunneridae</taxon>
        <taxon>Pentapetalae</taxon>
        <taxon>asterids</taxon>
        <taxon>campanulids</taxon>
        <taxon>Asterales</taxon>
        <taxon>Asteraceae</taxon>
        <taxon>Asteroideae</taxon>
        <taxon>Heliantheae alliance</taxon>
        <taxon>Millerieae</taxon>
        <taxon>Smallanthus</taxon>
    </lineage>
</organism>
<dbReference type="EMBL" id="CM042038">
    <property type="protein sequence ID" value="KAI3731446.1"/>
    <property type="molecule type" value="Genomic_DNA"/>
</dbReference>
<dbReference type="Proteomes" id="UP001056120">
    <property type="component" value="Linkage Group LG21"/>
</dbReference>
<reference evidence="1 2" key="2">
    <citation type="journal article" date="2022" name="Mol. Ecol. Resour.">
        <title>The genomes of chicory, endive, great burdock and yacon provide insights into Asteraceae paleo-polyploidization history and plant inulin production.</title>
        <authorList>
            <person name="Fan W."/>
            <person name="Wang S."/>
            <person name="Wang H."/>
            <person name="Wang A."/>
            <person name="Jiang F."/>
            <person name="Liu H."/>
            <person name="Zhao H."/>
            <person name="Xu D."/>
            <person name="Zhang Y."/>
        </authorList>
    </citation>
    <scope>NUCLEOTIDE SEQUENCE [LARGE SCALE GENOMIC DNA]</scope>
    <source>
        <strain evidence="2">cv. Yunnan</strain>
        <tissue evidence="1">Leaves</tissue>
    </source>
</reference>
<name>A0ACB9CAX9_9ASTR</name>
<proteinExistence type="predicted"/>
<evidence type="ECO:0000313" key="2">
    <source>
        <dbReference type="Proteomes" id="UP001056120"/>
    </source>
</evidence>
<accession>A0ACB9CAX9</accession>
<sequence length="125" mass="14575">MQVTSETNGLKSNSFGVLSIPKKATGSSSDYDRFDIKDGIVCIFRWGFPRKNHRVFLRFLIKDIQSVRIEVKEGIYARRVLYMDIRGQGAIPLTCTDENFTPREMDKKLLNWPISCVYQLKYFKK</sequence>
<keyword evidence="2" id="KW-1185">Reference proteome</keyword>
<reference evidence="2" key="1">
    <citation type="journal article" date="2022" name="Mol. Ecol. Resour.">
        <title>The genomes of chicory, endive, great burdock and yacon provide insights into Asteraceae palaeo-polyploidization history and plant inulin production.</title>
        <authorList>
            <person name="Fan W."/>
            <person name="Wang S."/>
            <person name="Wang H."/>
            <person name="Wang A."/>
            <person name="Jiang F."/>
            <person name="Liu H."/>
            <person name="Zhao H."/>
            <person name="Xu D."/>
            <person name="Zhang Y."/>
        </authorList>
    </citation>
    <scope>NUCLEOTIDE SEQUENCE [LARGE SCALE GENOMIC DNA]</scope>
    <source>
        <strain evidence="2">cv. Yunnan</strain>
    </source>
</reference>
<gene>
    <name evidence="1" type="ORF">L1987_62634</name>
</gene>
<protein>
    <submittedName>
        <fullName evidence="1">Uncharacterized protein</fullName>
    </submittedName>
</protein>
<comment type="caution">
    <text evidence="1">The sequence shown here is derived from an EMBL/GenBank/DDBJ whole genome shotgun (WGS) entry which is preliminary data.</text>
</comment>
<evidence type="ECO:0000313" key="1">
    <source>
        <dbReference type="EMBL" id="KAI3731446.1"/>
    </source>
</evidence>